<gene>
    <name evidence="2" type="ORF">GCM10010517_44870</name>
</gene>
<evidence type="ECO:0000313" key="3">
    <source>
        <dbReference type="Proteomes" id="UP001500831"/>
    </source>
</evidence>
<dbReference type="RefSeq" id="WP_344974791.1">
    <property type="nucleotide sequence ID" value="NZ_BAAAVI010000032.1"/>
</dbReference>
<proteinExistence type="predicted"/>
<keyword evidence="3" id="KW-1185">Reference proteome</keyword>
<evidence type="ECO:0000256" key="1">
    <source>
        <dbReference type="SAM" id="MobiDB-lite"/>
    </source>
</evidence>
<dbReference type="Proteomes" id="UP001500831">
    <property type="component" value="Unassembled WGS sequence"/>
</dbReference>
<accession>A0ABN3W1S9</accession>
<protein>
    <submittedName>
        <fullName evidence="2">Uncharacterized protein</fullName>
    </submittedName>
</protein>
<organism evidence="2 3">
    <name type="scientific">Streptosporangium fragile</name>
    <dbReference type="NCBI Taxonomy" id="46186"/>
    <lineage>
        <taxon>Bacteria</taxon>
        <taxon>Bacillati</taxon>
        <taxon>Actinomycetota</taxon>
        <taxon>Actinomycetes</taxon>
        <taxon>Streptosporangiales</taxon>
        <taxon>Streptosporangiaceae</taxon>
        <taxon>Streptosporangium</taxon>
    </lineage>
</organism>
<name>A0ABN3W1S9_9ACTN</name>
<reference evidence="2 3" key="1">
    <citation type="journal article" date="2019" name="Int. J. Syst. Evol. Microbiol.">
        <title>The Global Catalogue of Microorganisms (GCM) 10K type strain sequencing project: providing services to taxonomists for standard genome sequencing and annotation.</title>
        <authorList>
            <consortium name="The Broad Institute Genomics Platform"/>
            <consortium name="The Broad Institute Genome Sequencing Center for Infectious Disease"/>
            <person name="Wu L."/>
            <person name="Ma J."/>
        </authorList>
    </citation>
    <scope>NUCLEOTIDE SEQUENCE [LARGE SCALE GENOMIC DNA]</scope>
    <source>
        <strain evidence="2 3">JCM 6242</strain>
    </source>
</reference>
<evidence type="ECO:0000313" key="2">
    <source>
        <dbReference type="EMBL" id="GAA2881799.1"/>
    </source>
</evidence>
<feature type="region of interest" description="Disordered" evidence="1">
    <location>
        <begin position="1"/>
        <end position="88"/>
    </location>
</feature>
<sequence length="88" mass="9653">MRTRDPGRTGIRVSPHRPGTGSRHRIITGAGHSPRRPQTHHITPCRIHHPGPRTGTEETPPARRTPPATEHAAPRRRPAGEHAAACPR</sequence>
<comment type="caution">
    <text evidence="2">The sequence shown here is derived from an EMBL/GenBank/DDBJ whole genome shotgun (WGS) entry which is preliminary data.</text>
</comment>
<dbReference type="EMBL" id="BAAAVI010000032">
    <property type="protein sequence ID" value="GAA2881799.1"/>
    <property type="molecule type" value="Genomic_DNA"/>
</dbReference>